<dbReference type="RefSeq" id="WP_181358463.1">
    <property type="nucleotide sequence ID" value="NZ_PYGD01000004.1"/>
</dbReference>
<dbReference type="EMBL" id="PYGD01000004">
    <property type="protein sequence ID" value="PSK92149.1"/>
    <property type="molecule type" value="Genomic_DNA"/>
</dbReference>
<name>A0A2P8D4Q0_9BACT</name>
<reference evidence="1 2" key="1">
    <citation type="submission" date="2018-03" db="EMBL/GenBank/DDBJ databases">
        <title>Genomic Encyclopedia of Type Strains, Phase III (KMG-III): the genomes of soil and plant-associated and newly described type strains.</title>
        <authorList>
            <person name="Whitman W."/>
        </authorList>
    </citation>
    <scope>NUCLEOTIDE SEQUENCE [LARGE SCALE GENOMIC DNA]</scope>
    <source>
        <strain evidence="1 2">CGMCC 1.12700</strain>
    </source>
</reference>
<accession>A0A2P8D4Q0</accession>
<evidence type="ECO:0000313" key="2">
    <source>
        <dbReference type="Proteomes" id="UP000240572"/>
    </source>
</evidence>
<evidence type="ECO:0000313" key="1">
    <source>
        <dbReference type="EMBL" id="PSK92149.1"/>
    </source>
</evidence>
<gene>
    <name evidence="1" type="ORF">B0I18_104247</name>
</gene>
<comment type="caution">
    <text evidence="1">The sequence shown here is derived from an EMBL/GenBank/DDBJ whole genome shotgun (WGS) entry which is preliminary data.</text>
</comment>
<organism evidence="1 2">
    <name type="scientific">Taibaiella chishuiensis</name>
    <dbReference type="NCBI Taxonomy" id="1434707"/>
    <lineage>
        <taxon>Bacteria</taxon>
        <taxon>Pseudomonadati</taxon>
        <taxon>Bacteroidota</taxon>
        <taxon>Chitinophagia</taxon>
        <taxon>Chitinophagales</taxon>
        <taxon>Chitinophagaceae</taxon>
        <taxon>Taibaiella</taxon>
    </lineage>
</organism>
<keyword evidence="2" id="KW-1185">Reference proteome</keyword>
<dbReference type="Pfam" id="PF14391">
    <property type="entry name" value="DUF4421"/>
    <property type="match status" value="1"/>
</dbReference>
<proteinExistence type="predicted"/>
<dbReference type="InterPro" id="IPR025535">
    <property type="entry name" value="DUF4421"/>
</dbReference>
<protein>
    <submittedName>
        <fullName evidence="1">Uncharacterized protein DUF4421</fullName>
    </submittedName>
</protein>
<dbReference type="AlphaFoldDB" id="A0A2P8D4Q0"/>
<dbReference type="Proteomes" id="UP000240572">
    <property type="component" value="Unassembled WGS sequence"/>
</dbReference>
<sequence>MKAGRDTAYIRSYDQEITGRIYLSQKYTSIQVPGTSSIPSFRYRPNTTLNLGVGATYRSFSLNLAYGFPGLNGDGSERGKTRYLDMQAHLYGRKWVIDFYGQFYKGYYLSPRDYIAGQDGFYIRPDIRVRLIGASAYYAFNNRRFSYRAGLIQNEWQTRSAGTFLLGGDVHYGIINSDSLIIPVEIAARFPQGKVKRLRFINIGPGGGYAYTFVYKRNWFATGSLTVNLPIDFGRESTHEGDVDKISFSPNFTYRVALGYNSRRWVYTASLVNSTVTTEGKSNEGVYAIRTGNYRLTVARRFTLSRKVKKAIKPVSDVLPGPKTEK</sequence>